<dbReference type="AlphaFoldDB" id="A0AAN7NI01"/>
<organism evidence="1 2">
    <name type="scientific">Mycteria americana</name>
    <name type="common">Wood stork</name>
    <dbReference type="NCBI Taxonomy" id="33587"/>
    <lineage>
        <taxon>Eukaryota</taxon>
        <taxon>Metazoa</taxon>
        <taxon>Chordata</taxon>
        <taxon>Craniata</taxon>
        <taxon>Vertebrata</taxon>
        <taxon>Euteleostomi</taxon>
        <taxon>Archelosauria</taxon>
        <taxon>Archosauria</taxon>
        <taxon>Dinosauria</taxon>
        <taxon>Saurischia</taxon>
        <taxon>Theropoda</taxon>
        <taxon>Coelurosauria</taxon>
        <taxon>Aves</taxon>
        <taxon>Neognathae</taxon>
        <taxon>Neoaves</taxon>
        <taxon>Aequornithes</taxon>
        <taxon>Ciconiiformes</taxon>
        <taxon>Ciconiidae</taxon>
        <taxon>Mycteria</taxon>
    </lineage>
</organism>
<reference evidence="1 2" key="1">
    <citation type="journal article" date="2023" name="J. Hered.">
        <title>Chromosome-level genome of the wood stork (Mycteria americana) provides insight into avian chromosome evolution.</title>
        <authorList>
            <person name="Flamio R. Jr."/>
            <person name="Ramstad K.M."/>
        </authorList>
    </citation>
    <scope>NUCLEOTIDE SEQUENCE [LARGE SCALE GENOMIC DNA]</scope>
    <source>
        <strain evidence="1">JAX WOST 10</strain>
    </source>
</reference>
<dbReference type="Proteomes" id="UP001333110">
    <property type="component" value="Unassembled WGS sequence"/>
</dbReference>
<name>A0AAN7NI01_MYCAM</name>
<proteinExistence type="predicted"/>
<dbReference type="EMBL" id="JAUNZN010000003">
    <property type="protein sequence ID" value="KAK4824889.1"/>
    <property type="molecule type" value="Genomic_DNA"/>
</dbReference>
<gene>
    <name evidence="1" type="ORF">QYF61_021129</name>
</gene>
<protein>
    <submittedName>
        <fullName evidence="1">Uncharacterized protein</fullName>
    </submittedName>
</protein>
<sequence>MPKGGTLWLQPERRDVEKRLSSDVLSALKYKAAQRELLKGARATLNSTGSCAKFSKPEAMTACCVAASCWEMKVLGTYLELRLAVMLVNDLVSALGSRRGRVSGDMEEKGSVCYRELGRAELPGSALKQSVQAADRKQAWEFEWASVGVWAVVCSSGKGAVNTTFLEVAGLFWLEFLKKLSLNSAHATSAQKVYRVCHCLAAARWDPGSKKRVEVLELTPLRSGRVLGEKQPQPYQAVVDFQEVGAAPPTAKGYDELEGGESAWSSDMTAPEYSDALLMVPFAVLLKNLLLRCEGRGPFGVQCLGSTDRCPILEIRDARQANLGIGRAQLRAVSDGPRHRQLFTAAAPPRGLGKRGVTAQGLKPWVTFCADSTGRPHLQYNWRWQDPSRLRWPPDPGAGGSSGAAEENLKGGCREVGVGLFSQVTSDRTRGNGLKLRQGRFRLDIRKFFFTERVIKHWNRLPREVVESPSLEVFKRHLDEVLMDMKILPQHYEIPVPLQTTILLQQELPEHMSKIVGGTQAEITAVHTTCRTRIQLAFWAASAHCWLMSNFSSIIVPKSFSAGLLSIPASPQSVQILVIALTQVQDLALGLVELHEVHRGPLLKLVKVPLDGIPSLKGISCTTRLGVICKLAEGALNPTAYAINKDTERYQSQHGPLRGTTLRKGDWRSSCLLLSLAGQEQEASQQVLLRLAHSGDRCGVYLCAAEFSFVPQVLHIVVIVL</sequence>
<evidence type="ECO:0000313" key="2">
    <source>
        <dbReference type="Proteomes" id="UP001333110"/>
    </source>
</evidence>
<accession>A0AAN7NI01</accession>
<comment type="caution">
    <text evidence="1">The sequence shown here is derived from an EMBL/GenBank/DDBJ whole genome shotgun (WGS) entry which is preliminary data.</text>
</comment>
<evidence type="ECO:0000313" key="1">
    <source>
        <dbReference type="EMBL" id="KAK4824889.1"/>
    </source>
</evidence>
<keyword evidence="2" id="KW-1185">Reference proteome</keyword>